<dbReference type="AlphaFoldDB" id="A0A166BMR5"/>
<evidence type="ECO:0008006" key="4">
    <source>
        <dbReference type="Google" id="ProtNLM"/>
    </source>
</evidence>
<dbReference type="Proteomes" id="UP000076798">
    <property type="component" value="Unassembled WGS sequence"/>
</dbReference>
<evidence type="ECO:0000256" key="1">
    <source>
        <dbReference type="SAM" id="MobiDB-lite"/>
    </source>
</evidence>
<proteinExistence type="predicted"/>
<accession>A0A166BMR5</accession>
<feature type="region of interest" description="Disordered" evidence="1">
    <location>
        <begin position="1"/>
        <end position="26"/>
    </location>
</feature>
<organism evidence="2 3">
    <name type="scientific">Sistotremastrum suecicum HHB10207 ss-3</name>
    <dbReference type="NCBI Taxonomy" id="1314776"/>
    <lineage>
        <taxon>Eukaryota</taxon>
        <taxon>Fungi</taxon>
        <taxon>Dikarya</taxon>
        <taxon>Basidiomycota</taxon>
        <taxon>Agaricomycotina</taxon>
        <taxon>Agaricomycetes</taxon>
        <taxon>Sistotremastrales</taxon>
        <taxon>Sistotremastraceae</taxon>
        <taxon>Sistotremastrum</taxon>
    </lineage>
</organism>
<dbReference type="EMBL" id="KV428104">
    <property type="protein sequence ID" value="KZT36555.1"/>
    <property type="molecule type" value="Genomic_DNA"/>
</dbReference>
<sequence>MALTFQHNLPGPKDIPPQADGKGERKDLGGRTAILTQLESVADALESALRNIRALISKTIADGTKIGFWEQEGLLERASSISLLRQAASGVSNVEAAVASVLSNTIANINELSNHYTNLFRLPEEIVLRFLFIHTEEYLDFDEGNENAEYGVRRLGRKWVKLTEVCRNWNVTLKRAAQLWAFIDLSWPREAIEYHALLSQTAPLRVLWNLNHPRDDSLLGPEQLSILRTHLIHELQLGVKRTPTSLKNLDMIHELLKACPTSLESLRVSLGRVDGDYHSHTTLLPPLPVPNLLHLRLHNCWASGLLPSSLRTVQIVALRPDVMTLAHVFQILSSCRYLESGDFEVAADDPSPNLNHALNLRVAEALHLPRLQSLRIRTLSLASFDWLCDRIRLDSVPSLDIHITLPIPSESTFRLPAQFQPFSRALSLSYSRDNFEYHLEDQFHHVFRLGWSGPFLKEIMPILDPSSFVSLQQLILRSNSPVCTECLDVFSHLRDLHLDTSVGELRGLSPILHRLSQEPLLLCPQLCTLSLRALPYEYGNGDAHGAFLDERQMANATLEALLRSRAENGIRIQKLILSIDSCWTDDLDRWRAFVDIIEINKDTFGTPRFELD</sequence>
<gene>
    <name evidence="2" type="ORF">SISSUDRAFT_1049695</name>
</gene>
<evidence type="ECO:0000313" key="3">
    <source>
        <dbReference type="Proteomes" id="UP000076798"/>
    </source>
</evidence>
<reference evidence="2 3" key="1">
    <citation type="journal article" date="2016" name="Mol. Biol. Evol.">
        <title>Comparative Genomics of Early-Diverging Mushroom-Forming Fungi Provides Insights into the Origins of Lignocellulose Decay Capabilities.</title>
        <authorList>
            <person name="Nagy L.G."/>
            <person name="Riley R."/>
            <person name="Tritt A."/>
            <person name="Adam C."/>
            <person name="Daum C."/>
            <person name="Floudas D."/>
            <person name="Sun H."/>
            <person name="Yadav J.S."/>
            <person name="Pangilinan J."/>
            <person name="Larsson K.H."/>
            <person name="Matsuura K."/>
            <person name="Barry K."/>
            <person name="Labutti K."/>
            <person name="Kuo R."/>
            <person name="Ohm R.A."/>
            <person name="Bhattacharya S.S."/>
            <person name="Shirouzu T."/>
            <person name="Yoshinaga Y."/>
            <person name="Martin F.M."/>
            <person name="Grigoriev I.V."/>
            <person name="Hibbett D.S."/>
        </authorList>
    </citation>
    <scope>NUCLEOTIDE SEQUENCE [LARGE SCALE GENOMIC DNA]</scope>
    <source>
        <strain evidence="2 3">HHB10207 ss-3</strain>
    </source>
</reference>
<keyword evidence="3" id="KW-1185">Reference proteome</keyword>
<name>A0A166BMR5_9AGAM</name>
<dbReference type="OrthoDB" id="2670279at2759"/>
<evidence type="ECO:0000313" key="2">
    <source>
        <dbReference type="EMBL" id="KZT36555.1"/>
    </source>
</evidence>
<protein>
    <recommendedName>
        <fullName evidence="4">F-box domain-containing protein</fullName>
    </recommendedName>
</protein>